<evidence type="ECO:0000256" key="2">
    <source>
        <dbReference type="ARBA" id="ARBA00009773"/>
    </source>
</evidence>
<feature type="transmembrane region" description="Helical" evidence="10">
    <location>
        <begin position="97"/>
        <end position="117"/>
    </location>
</feature>
<dbReference type="Proteomes" id="UP001158049">
    <property type="component" value="Unassembled WGS sequence"/>
</dbReference>
<comment type="similarity">
    <text evidence="2">Belongs to the autoinducer-2 exporter (AI-2E) (TC 2.A.86) family.</text>
</comment>
<evidence type="ECO:0000256" key="4">
    <source>
        <dbReference type="ARBA" id="ARBA00022475"/>
    </source>
</evidence>
<feature type="transmembrane region" description="Helical" evidence="10">
    <location>
        <begin position="355"/>
        <end position="380"/>
    </location>
</feature>
<evidence type="ECO:0000256" key="8">
    <source>
        <dbReference type="SAM" id="Coils"/>
    </source>
</evidence>
<keyword evidence="8" id="KW-0175">Coiled coil</keyword>
<comment type="subcellular location">
    <subcellularLocation>
        <location evidence="1">Cell membrane</location>
        <topology evidence="1">Multi-pass membrane protein</topology>
    </subcellularLocation>
</comment>
<feature type="transmembrane region" description="Helical" evidence="10">
    <location>
        <begin position="255"/>
        <end position="274"/>
    </location>
</feature>
<gene>
    <name evidence="11" type="ORF">SAMN06295970_102339</name>
</gene>
<keyword evidence="5 10" id="KW-0812">Transmembrane</keyword>
<feature type="transmembrane region" description="Helical" evidence="10">
    <location>
        <begin position="67"/>
        <end position="85"/>
    </location>
</feature>
<feature type="transmembrane region" description="Helical" evidence="10">
    <location>
        <begin position="294"/>
        <end position="313"/>
    </location>
</feature>
<keyword evidence="6 10" id="KW-1133">Transmembrane helix</keyword>
<keyword evidence="3" id="KW-0813">Transport</keyword>
<dbReference type="RefSeq" id="WP_346772282.1">
    <property type="nucleotide sequence ID" value="NZ_FXUL01000002.1"/>
</dbReference>
<feature type="coiled-coil region" evidence="8">
    <location>
        <begin position="139"/>
        <end position="173"/>
    </location>
</feature>
<evidence type="ECO:0000256" key="10">
    <source>
        <dbReference type="SAM" id="Phobius"/>
    </source>
</evidence>
<sequence length="400" mass="42745">MNKPVEAAAQAPTATSNPNPDILTVERPGVEPALMLNPRVAVDARGMALCVVAAVAFLYALQWSQKFLIPVVFGILISYTLNPVVRWLERIRIPRVVGTTLVMLVLTLGAAAAGNTLRAQFQSILEGLPEAAQKISTAVARAQQGKKSALQQMQEAASEIEKATSQAAGARQSRGAPAPAADAPKLRISELVNAGLLGAVGFIGQTTMVLFLVFFLLLSGDTFKRKLVKLTGPKLSQKKITVQILDDINTSIQNYMFMLLVTNLMLAAMMWIALRWIGLENAGAWGAAAGFLHLIPYFGPLLITISTGVTAFLQFGNASTAFLVAGISLGVATVVGTFVTTWMTGRIAKMNPAAVFIGLLFWGWLWGIWGLLLGVPIIVVMKVIAEHIEGLQSVAELLGE</sequence>
<feature type="transmembrane region" description="Helical" evidence="10">
    <location>
        <begin position="194"/>
        <end position="218"/>
    </location>
</feature>
<feature type="transmembrane region" description="Helical" evidence="10">
    <location>
        <begin position="320"/>
        <end position="343"/>
    </location>
</feature>
<protein>
    <submittedName>
        <fullName evidence="11">Predicted PurR-regulated permease PerM</fullName>
    </submittedName>
</protein>
<keyword evidence="7 10" id="KW-0472">Membrane</keyword>
<dbReference type="PANTHER" id="PTHR21716">
    <property type="entry name" value="TRANSMEMBRANE PROTEIN"/>
    <property type="match status" value="1"/>
</dbReference>
<evidence type="ECO:0000256" key="3">
    <source>
        <dbReference type="ARBA" id="ARBA00022448"/>
    </source>
</evidence>
<evidence type="ECO:0000256" key="6">
    <source>
        <dbReference type="ARBA" id="ARBA00022989"/>
    </source>
</evidence>
<feature type="transmembrane region" description="Helical" evidence="10">
    <location>
        <begin position="44"/>
        <end position="61"/>
    </location>
</feature>
<evidence type="ECO:0000313" key="11">
    <source>
        <dbReference type="EMBL" id="SMP49874.1"/>
    </source>
</evidence>
<evidence type="ECO:0000256" key="7">
    <source>
        <dbReference type="ARBA" id="ARBA00023136"/>
    </source>
</evidence>
<proteinExistence type="inferred from homology"/>
<feature type="region of interest" description="Disordered" evidence="9">
    <location>
        <begin position="1"/>
        <end position="21"/>
    </location>
</feature>
<evidence type="ECO:0000256" key="1">
    <source>
        <dbReference type="ARBA" id="ARBA00004651"/>
    </source>
</evidence>
<evidence type="ECO:0000256" key="5">
    <source>
        <dbReference type="ARBA" id="ARBA00022692"/>
    </source>
</evidence>
<dbReference type="Pfam" id="PF01594">
    <property type="entry name" value="AI-2E_transport"/>
    <property type="match status" value="1"/>
</dbReference>
<name>A0ABY1PV39_9BURK</name>
<dbReference type="EMBL" id="FXUL01000002">
    <property type="protein sequence ID" value="SMP49874.1"/>
    <property type="molecule type" value="Genomic_DNA"/>
</dbReference>
<keyword evidence="12" id="KW-1185">Reference proteome</keyword>
<keyword evidence="4" id="KW-1003">Cell membrane</keyword>
<dbReference type="InterPro" id="IPR002549">
    <property type="entry name" value="AI-2E-like"/>
</dbReference>
<comment type="caution">
    <text evidence="11">The sequence shown here is derived from an EMBL/GenBank/DDBJ whole genome shotgun (WGS) entry which is preliminary data.</text>
</comment>
<accession>A0ABY1PV39</accession>
<evidence type="ECO:0000256" key="9">
    <source>
        <dbReference type="SAM" id="MobiDB-lite"/>
    </source>
</evidence>
<evidence type="ECO:0000313" key="12">
    <source>
        <dbReference type="Proteomes" id="UP001158049"/>
    </source>
</evidence>
<organism evidence="11 12">
    <name type="scientific">Noviherbaspirillum suwonense</name>
    <dbReference type="NCBI Taxonomy" id="1224511"/>
    <lineage>
        <taxon>Bacteria</taxon>
        <taxon>Pseudomonadati</taxon>
        <taxon>Pseudomonadota</taxon>
        <taxon>Betaproteobacteria</taxon>
        <taxon>Burkholderiales</taxon>
        <taxon>Oxalobacteraceae</taxon>
        <taxon>Noviherbaspirillum</taxon>
    </lineage>
</organism>
<reference evidence="11 12" key="1">
    <citation type="submission" date="2017-05" db="EMBL/GenBank/DDBJ databases">
        <authorList>
            <person name="Varghese N."/>
            <person name="Submissions S."/>
        </authorList>
    </citation>
    <scope>NUCLEOTIDE SEQUENCE [LARGE SCALE GENOMIC DNA]</scope>
    <source>
        <strain evidence="11 12">DSM 26001</strain>
    </source>
</reference>
<dbReference type="PANTHER" id="PTHR21716:SF53">
    <property type="entry name" value="PERMEASE PERM-RELATED"/>
    <property type="match status" value="1"/>
</dbReference>